<dbReference type="EMBL" id="OW152820">
    <property type="protein sequence ID" value="CAH2075057.1"/>
    <property type="molecule type" value="Genomic_DNA"/>
</dbReference>
<proteinExistence type="predicted"/>
<organism evidence="1 2">
    <name type="scientific">Iphiclides podalirius</name>
    <name type="common">scarce swallowtail</name>
    <dbReference type="NCBI Taxonomy" id="110791"/>
    <lineage>
        <taxon>Eukaryota</taxon>
        <taxon>Metazoa</taxon>
        <taxon>Ecdysozoa</taxon>
        <taxon>Arthropoda</taxon>
        <taxon>Hexapoda</taxon>
        <taxon>Insecta</taxon>
        <taxon>Pterygota</taxon>
        <taxon>Neoptera</taxon>
        <taxon>Endopterygota</taxon>
        <taxon>Lepidoptera</taxon>
        <taxon>Glossata</taxon>
        <taxon>Ditrysia</taxon>
        <taxon>Papilionoidea</taxon>
        <taxon>Papilionidae</taxon>
        <taxon>Papilioninae</taxon>
        <taxon>Iphiclides</taxon>
    </lineage>
</organism>
<feature type="non-terminal residue" evidence="1">
    <location>
        <position position="66"/>
    </location>
</feature>
<protein>
    <submittedName>
        <fullName evidence="1">Uncharacterized protein</fullName>
    </submittedName>
</protein>
<sequence>MSEVRTNNYVATIAIHSALLRNNPSQRTIKNGEGLRAECKQHQRAVSHNLSTLDWARNASAPVTFD</sequence>
<name>A0ABN8J5W4_9NEOP</name>
<evidence type="ECO:0000313" key="1">
    <source>
        <dbReference type="EMBL" id="CAH2075057.1"/>
    </source>
</evidence>
<reference evidence="1" key="1">
    <citation type="submission" date="2022-03" db="EMBL/GenBank/DDBJ databases">
        <authorList>
            <person name="Martin H S."/>
        </authorList>
    </citation>
    <scope>NUCLEOTIDE SEQUENCE</scope>
</reference>
<accession>A0ABN8J5W4</accession>
<gene>
    <name evidence="1" type="ORF">IPOD504_LOCUS16463</name>
</gene>
<dbReference type="Proteomes" id="UP000837857">
    <property type="component" value="Chromosome 8"/>
</dbReference>
<keyword evidence="2" id="KW-1185">Reference proteome</keyword>
<evidence type="ECO:0000313" key="2">
    <source>
        <dbReference type="Proteomes" id="UP000837857"/>
    </source>
</evidence>